<protein>
    <submittedName>
        <fullName evidence="2">Uncharacterized protein</fullName>
    </submittedName>
</protein>
<reference evidence="2" key="1">
    <citation type="submission" date="2021-01" db="EMBL/GenBank/DDBJ databases">
        <authorList>
            <person name="Corre E."/>
            <person name="Pelletier E."/>
            <person name="Niang G."/>
            <person name="Scheremetjew M."/>
            <person name="Finn R."/>
            <person name="Kale V."/>
            <person name="Holt S."/>
            <person name="Cochrane G."/>
            <person name="Meng A."/>
            <person name="Brown T."/>
            <person name="Cohen L."/>
        </authorList>
    </citation>
    <scope>NUCLEOTIDE SEQUENCE</scope>
    <source>
        <strain evidence="2">CCMP3105</strain>
    </source>
</reference>
<feature type="compositionally biased region" description="Low complexity" evidence="1">
    <location>
        <begin position="259"/>
        <end position="272"/>
    </location>
</feature>
<dbReference type="EMBL" id="HBNR01077606">
    <property type="protein sequence ID" value="CAE4654082.1"/>
    <property type="molecule type" value="Transcribed_RNA"/>
</dbReference>
<evidence type="ECO:0000256" key="1">
    <source>
        <dbReference type="SAM" id="MobiDB-lite"/>
    </source>
</evidence>
<feature type="compositionally biased region" description="Basic and acidic residues" evidence="1">
    <location>
        <begin position="338"/>
        <end position="350"/>
    </location>
</feature>
<feature type="compositionally biased region" description="Basic residues" evidence="1">
    <location>
        <begin position="289"/>
        <end position="302"/>
    </location>
</feature>
<feature type="region of interest" description="Disordered" evidence="1">
    <location>
        <begin position="256"/>
        <end position="360"/>
    </location>
</feature>
<evidence type="ECO:0000313" key="2">
    <source>
        <dbReference type="EMBL" id="CAE4654082.1"/>
    </source>
</evidence>
<name>A0A7S4SRQ3_9DINO</name>
<organism evidence="2">
    <name type="scientific">Alexandrium monilatum</name>
    <dbReference type="NCBI Taxonomy" id="311494"/>
    <lineage>
        <taxon>Eukaryota</taxon>
        <taxon>Sar</taxon>
        <taxon>Alveolata</taxon>
        <taxon>Dinophyceae</taxon>
        <taxon>Gonyaulacales</taxon>
        <taxon>Pyrocystaceae</taxon>
        <taxon>Alexandrium</taxon>
    </lineage>
</organism>
<accession>A0A7S4SRQ3</accession>
<gene>
    <name evidence="2" type="ORF">AMON00008_LOCUS55234</name>
</gene>
<sequence length="379" mass="40445">MLPRLLGRSLSPSQAKEFGDVERARSLEATHRHITLTSGARNRPMPRRAARQRVRRASRPTPTLGQAVASQEMARRRQVPGEGGRDRGFLPFLLLAAALCAAAVQSSSAFSSAAPSRTRVQGVQHLPSAAPTATNRWVAVDFKPPRETSPFPWWSVTCALLTCAGACRLSRPAASSRAGRQARGCSVVACKAAAWQQPVARPRTATPPAPAAPAACAPKEEELLGWALSASPTMLTPPQTEALPAATIISLPAAPEAQPTAPVPRSRAAPAAFVGSARHRPGRSASRSSARRRPSRSSRAARRAVGARLLPSASPSVVEPSYDASRLRTEIQVGLHSEQLDRSKRPREVKTPSTGSGLNDQCGVFVETYLEKLPHQRDP</sequence>
<dbReference type="AlphaFoldDB" id="A0A7S4SRQ3"/>
<feature type="compositionally biased region" description="Basic residues" evidence="1">
    <location>
        <begin position="44"/>
        <end position="58"/>
    </location>
</feature>
<feature type="compositionally biased region" description="Low complexity" evidence="1">
    <location>
        <begin position="1"/>
        <end position="13"/>
    </location>
</feature>
<feature type="compositionally biased region" description="Basic and acidic residues" evidence="1">
    <location>
        <begin position="17"/>
        <end position="31"/>
    </location>
</feature>
<proteinExistence type="predicted"/>
<feature type="region of interest" description="Disordered" evidence="1">
    <location>
        <begin position="1"/>
        <end position="82"/>
    </location>
</feature>